<keyword evidence="1" id="KW-0472">Membrane</keyword>
<organism evidence="2 3">
    <name type="scientific">Sphingomonas yantingensis</name>
    <dbReference type="NCBI Taxonomy" id="1241761"/>
    <lineage>
        <taxon>Bacteria</taxon>
        <taxon>Pseudomonadati</taxon>
        <taxon>Pseudomonadota</taxon>
        <taxon>Alphaproteobacteria</taxon>
        <taxon>Sphingomonadales</taxon>
        <taxon>Sphingomonadaceae</taxon>
        <taxon>Sphingomonas</taxon>
    </lineage>
</organism>
<protein>
    <submittedName>
        <fullName evidence="2">Uncharacterized protein (DUF983 family)</fullName>
    </submittedName>
</protein>
<comment type="caution">
    <text evidence="2">The sequence shown here is derived from an EMBL/GenBank/DDBJ whole genome shotgun (WGS) entry which is preliminary data.</text>
</comment>
<name>A0A7W9ATD8_9SPHN</name>
<dbReference type="Pfam" id="PF06170">
    <property type="entry name" value="DUF983"/>
    <property type="match status" value="1"/>
</dbReference>
<dbReference type="InterPro" id="IPR009325">
    <property type="entry name" value="DUF983"/>
</dbReference>
<dbReference type="AlphaFoldDB" id="A0A7W9ATD8"/>
<feature type="transmembrane region" description="Helical" evidence="1">
    <location>
        <begin position="63"/>
        <end position="84"/>
    </location>
</feature>
<dbReference type="Proteomes" id="UP000557739">
    <property type="component" value="Unassembled WGS sequence"/>
</dbReference>
<dbReference type="EMBL" id="JACIJJ010000007">
    <property type="protein sequence ID" value="MBB5700086.1"/>
    <property type="molecule type" value="Genomic_DNA"/>
</dbReference>
<sequence>MSSEDHRGVGAPKDAPAPLFVQATRGLCPRCNAPTLFAGVLRFADRCSKCGLDFSAFNVGDGAAAFLTLAIGTIVTILGIVVELAYEPPWWVHVALWLPLTLVSVTITTRWTKAALAALEWKNGAGEGRIR</sequence>
<dbReference type="RefSeq" id="WP_184031044.1">
    <property type="nucleotide sequence ID" value="NZ_JACIJJ010000007.1"/>
</dbReference>
<gene>
    <name evidence="2" type="ORF">FHR19_003466</name>
</gene>
<keyword evidence="3" id="KW-1185">Reference proteome</keyword>
<keyword evidence="1" id="KW-0812">Transmembrane</keyword>
<proteinExistence type="predicted"/>
<reference evidence="2 3" key="1">
    <citation type="submission" date="2020-08" db="EMBL/GenBank/DDBJ databases">
        <title>Genomic Encyclopedia of Type Strains, Phase IV (KMG-IV): sequencing the most valuable type-strain genomes for metagenomic binning, comparative biology and taxonomic classification.</title>
        <authorList>
            <person name="Goeker M."/>
        </authorList>
    </citation>
    <scope>NUCLEOTIDE SEQUENCE [LARGE SCALE GENOMIC DNA]</scope>
    <source>
        <strain evidence="2 3">DSM 27244</strain>
    </source>
</reference>
<evidence type="ECO:0000313" key="3">
    <source>
        <dbReference type="Proteomes" id="UP000557739"/>
    </source>
</evidence>
<keyword evidence="1" id="KW-1133">Transmembrane helix</keyword>
<evidence type="ECO:0000256" key="1">
    <source>
        <dbReference type="SAM" id="Phobius"/>
    </source>
</evidence>
<feature type="transmembrane region" description="Helical" evidence="1">
    <location>
        <begin position="90"/>
        <end position="112"/>
    </location>
</feature>
<evidence type="ECO:0000313" key="2">
    <source>
        <dbReference type="EMBL" id="MBB5700086.1"/>
    </source>
</evidence>
<accession>A0A7W9ATD8</accession>